<feature type="region of interest" description="Disordered" evidence="2">
    <location>
        <begin position="474"/>
        <end position="525"/>
    </location>
</feature>
<evidence type="ECO:0000259" key="6">
    <source>
        <dbReference type="PROSITE" id="PS51294"/>
    </source>
</evidence>
<dbReference type="PROSITE" id="PS51229">
    <property type="entry name" value="DCUN1"/>
    <property type="match status" value="1"/>
</dbReference>
<dbReference type="Pfam" id="PF00249">
    <property type="entry name" value="Myb_DNA-binding"/>
    <property type="match status" value="1"/>
</dbReference>
<evidence type="ECO:0000259" key="4">
    <source>
        <dbReference type="PROSITE" id="PS51229"/>
    </source>
</evidence>
<name>A0A168RWF5_ABSGL</name>
<feature type="region of interest" description="Disordered" evidence="2">
    <location>
        <begin position="561"/>
        <end position="584"/>
    </location>
</feature>
<dbReference type="PANTHER" id="PTHR12281">
    <property type="entry name" value="RP42 RELATED"/>
    <property type="match status" value="1"/>
</dbReference>
<dbReference type="Gene3D" id="3.40.140.10">
    <property type="entry name" value="Cytidine Deaminase, domain 2"/>
    <property type="match status" value="1"/>
</dbReference>
<dbReference type="Gene3D" id="1.10.238.200">
    <property type="entry name" value="Cullin, PONY binding domain"/>
    <property type="match status" value="1"/>
</dbReference>
<reference evidence="7" key="1">
    <citation type="submission" date="2016-04" db="EMBL/GenBank/DDBJ databases">
        <authorList>
            <person name="Evans L.H."/>
            <person name="Alamgir A."/>
            <person name="Owens N."/>
            <person name="Weber N.D."/>
            <person name="Virtaneva K."/>
            <person name="Barbian K."/>
            <person name="Babar A."/>
            <person name="Rosenke K."/>
        </authorList>
    </citation>
    <scope>NUCLEOTIDE SEQUENCE [LARGE SCALE GENOMIC DNA]</scope>
    <source>
        <strain evidence="7">CBS 101.48</strain>
    </source>
</reference>
<feature type="domain" description="Myb-like" evidence="3">
    <location>
        <begin position="406"/>
        <end position="456"/>
    </location>
</feature>
<feature type="domain" description="DCUN1" evidence="4">
    <location>
        <begin position="45"/>
        <end position="261"/>
    </location>
</feature>
<dbReference type="InterPro" id="IPR014764">
    <property type="entry name" value="DCN-prot"/>
</dbReference>
<dbReference type="STRING" id="4829.A0A168RWF5"/>
<feature type="compositionally biased region" description="Polar residues" evidence="2">
    <location>
        <begin position="496"/>
        <end position="519"/>
    </location>
</feature>
<dbReference type="Pfam" id="PF03556">
    <property type="entry name" value="Cullin_binding"/>
    <property type="match status" value="1"/>
</dbReference>
<dbReference type="EMBL" id="LT554760">
    <property type="protein sequence ID" value="SAM07488.1"/>
    <property type="molecule type" value="Genomic_DNA"/>
</dbReference>
<organism evidence="7">
    <name type="scientific">Absidia glauca</name>
    <name type="common">Pin mould</name>
    <dbReference type="NCBI Taxonomy" id="4829"/>
    <lineage>
        <taxon>Eukaryota</taxon>
        <taxon>Fungi</taxon>
        <taxon>Fungi incertae sedis</taxon>
        <taxon>Mucoromycota</taxon>
        <taxon>Mucoromycotina</taxon>
        <taxon>Mucoromycetes</taxon>
        <taxon>Mucorales</taxon>
        <taxon>Cunninghamellaceae</taxon>
        <taxon>Absidia</taxon>
    </lineage>
</organism>
<evidence type="ECO:0000313" key="7">
    <source>
        <dbReference type="EMBL" id="SAM07488.1"/>
    </source>
</evidence>
<dbReference type="GO" id="GO:0045116">
    <property type="term" value="P:protein neddylation"/>
    <property type="evidence" value="ECO:0007669"/>
    <property type="project" value="TreeGrafter"/>
</dbReference>
<dbReference type="PROSITE" id="PS50090">
    <property type="entry name" value="MYB_LIKE"/>
    <property type="match status" value="1"/>
</dbReference>
<gene>
    <name evidence="7" type="primary">ABSGL_13131.1 scaffold 13659</name>
</gene>
<dbReference type="Pfam" id="PF14555">
    <property type="entry name" value="UBA_4"/>
    <property type="match status" value="1"/>
</dbReference>
<dbReference type="GO" id="GO:0097602">
    <property type="term" value="F:cullin family protein binding"/>
    <property type="evidence" value="ECO:0007669"/>
    <property type="project" value="TreeGrafter"/>
</dbReference>
<dbReference type="Gene3D" id="1.10.10.60">
    <property type="entry name" value="Homeodomain-like"/>
    <property type="match status" value="1"/>
</dbReference>
<feature type="domain" description="SANT" evidence="5">
    <location>
        <begin position="415"/>
        <end position="460"/>
    </location>
</feature>
<dbReference type="PANTHER" id="PTHR12281:SF31">
    <property type="entry name" value="DCN1-LIKE PROTEIN 3"/>
    <property type="match status" value="1"/>
</dbReference>
<dbReference type="InterPro" id="IPR017930">
    <property type="entry name" value="Myb_dom"/>
</dbReference>
<proteinExistence type="predicted"/>
<feature type="domain" description="HTH myb-type" evidence="6">
    <location>
        <begin position="407"/>
        <end position="460"/>
    </location>
</feature>
<feature type="compositionally biased region" description="Polar residues" evidence="2">
    <location>
        <begin position="366"/>
        <end position="375"/>
    </location>
</feature>
<dbReference type="InterPro" id="IPR009057">
    <property type="entry name" value="Homeodomain-like_sf"/>
</dbReference>
<dbReference type="CDD" id="cd14273">
    <property type="entry name" value="UBA_TAP-C_like"/>
    <property type="match status" value="1"/>
</dbReference>
<dbReference type="Gene3D" id="1.10.238.10">
    <property type="entry name" value="EF-hand"/>
    <property type="match status" value="1"/>
</dbReference>
<dbReference type="OrthoDB" id="286637at2759"/>
<evidence type="ECO:0000313" key="8">
    <source>
        <dbReference type="Proteomes" id="UP000078561"/>
    </source>
</evidence>
<dbReference type="SUPFAM" id="SSF46689">
    <property type="entry name" value="Homeodomain-like"/>
    <property type="match status" value="1"/>
</dbReference>
<dbReference type="SUPFAM" id="SSF102712">
    <property type="entry name" value="JAB1/MPN domain"/>
    <property type="match status" value="1"/>
</dbReference>
<dbReference type="AlphaFoldDB" id="A0A168RWF5"/>
<evidence type="ECO:0000259" key="3">
    <source>
        <dbReference type="PROSITE" id="PS50090"/>
    </source>
</evidence>
<keyword evidence="8" id="KW-1185">Reference proteome</keyword>
<dbReference type="InterPro" id="IPR000555">
    <property type="entry name" value="JAMM/MPN+_dom"/>
</dbReference>
<dbReference type="InterPro" id="IPR005176">
    <property type="entry name" value="PONY_dom"/>
</dbReference>
<dbReference type="SMART" id="SM00717">
    <property type="entry name" value="SANT"/>
    <property type="match status" value="1"/>
</dbReference>
<feature type="compositionally biased region" description="Basic residues" evidence="2">
    <location>
        <begin position="337"/>
        <end position="357"/>
    </location>
</feature>
<dbReference type="GO" id="GO:0031624">
    <property type="term" value="F:ubiquitin conjugating enzyme binding"/>
    <property type="evidence" value="ECO:0007669"/>
    <property type="project" value="TreeGrafter"/>
</dbReference>
<dbReference type="InterPro" id="IPR017884">
    <property type="entry name" value="SANT_dom"/>
</dbReference>
<dbReference type="GO" id="GO:0008237">
    <property type="term" value="F:metallopeptidase activity"/>
    <property type="evidence" value="ECO:0007669"/>
    <property type="project" value="InterPro"/>
</dbReference>
<dbReference type="GO" id="GO:0000151">
    <property type="term" value="C:ubiquitin ligase complex"/>
    <property type="evidence" value="ECO:0007669"/>
    <property type="project" value="TreeGrafter"/>
</dbReference>
<evidence type="ECO:0000256" key="2">
    <source>
        <dbReference type="SAM" id="MobiDB-lite"/>
    </source>
</evidence>
<sequence>MDFTNSTSREAQWLLRSANGDINTALNLFYEQSSTRAPQTTGNPVNARAIQRLFDEYEDPDKKDCITVDGTMKLCQDLGIDPTQLDFLLVSYHLGSKQMGEFTRQPFVDGCVALECYSVDQLKQSLATTFTNDLQDPVYFRKVYNYAFLFGKQTGQKNLGKMDWSGANEMGWLYQPCLSCLVFGLLALDAAVELWKLLLTGRFNLLGQWVKFLEEKHRKAISRDTWNLFLDFASQANFDVDTHDAEGAWPILIDEQTTDRFGIYSMSLEIQPDEQRPLTQAEEEEMSSALIARLLAQDGMGGSDHYSTYDNASYYYDTRHEADNGYDDGSGDYAPQRNKKAKKPKAKKKERQQRSGKRKDPPTDIDTPSVTTTSIVRDAEPVELNENSPRNPVDVKKVKKIKKPLPPGCNTGAYTENEEALFLEGLELHGRSWNDLAKHMGTRDPHSIRSHAQKHFIKLFRDSLPLPDKVKESGEGFTLSGKPLDPESAAAKPYLNRSTVKTATKSTSHQHPSYTSPSNSKDDIAKKDDANQVGLMDNGNMAELNIGGLTLIPTIEASPVSTTPNNKYKSSPAVQRPVTGKDDGCTNHASYKLRLSPGAIPAPTTNESDFSQLMAGESCIAKPSSSFKLTVHSNALLTMDLHAHLTTDDISGILAGEWDKATQRILVKEAYPCTPQGNINVEMESIRTLETRRSIQAKKLAVVGWYHSHPVCTPSLTEFQTHHRSEIWARGECPSFDTITSALDNINSTREINDNNNSTALCSPETPLPSGPFVGAILSPYDSTPPTAHTSPIDWFSIGNNGETQNQLMYDLHKDTGLSIEEETRLLHLPADYKSFSKKVNFCEYWRLDSQETKLEKLIKSLCVRMPWLPANNIHNVGDRMTALSSTDTFMEEHRLDGGGLDTFLQKMQATLKDW</sequence>
<dbReference type="InterPro" id="IPR042460">
    <property type="entry name" value="DCN1-like_PONY"/>
</dbReference>
<dbReference type="InterPro" id="IPR001005">
    <property type="entry name" value="SANT/Myb"/>
</dbReference>
<feature type="compositionally biased region" description="Polar residues" evidence="2">
    <location>
        <begin position="561"/>
        <end position="573"/>
    </location>
</feature>
<dbReference type="CDD" id="cd00167">
    <property type="entry name" value="SANT"/>
    <property type="match status" value="1"/>
</dbReference>
<dbReference type="InParanoid" id="A0A168RWF5"/>
<evidence type="ECO:0000256" key="1">
    <source>
        <dbReference type="RuleBase" id="RU410713"/>
    </source>
</evidence>
<dbReference type="PROSITE" id="PS51294">
    <property type="entry name" value="HTH_MYB"/>
    <property type="match status" value="1"/>
</dbReference>
<accession>A0A168RWF5</accession>
<dbReference type="Proteomes" id="UP000078561">
    <property type="component" value="Unassembled WGS sequence"/>
</dbReference>
<dbReference type="Pfam" id="PF01398">
    <property type="entry name" value="JAB"/>
    <property type="match status" value="1"/>
</dbReference>
<dbReference type="GO" id="GO:0032182">
    <property type="term" value="F:ubiquitin-like protein binding"/>
    <property type="evidence" value="ECO:0007669"/>
    <property type="project" value="TreeGrafter"/>
</dbReference>
<dbReference type="PROSITE" id="PS51293">
    <property type="entry name" value="SANT"/>
    <property type="match status" value="1"/>
</dbReference>
<evidence type="ECO:0000259" key="5">
    <source>
        <dbReference type="PROSITE" id="PS51293"/>
    </source>
</evidence>
<feature type="region of interest" description="Disordered" evidence="2">
    <location>
        <begin position="326"/>
        <end position="395"/>
    </location>
</feature>
<comment type="function">
    <text evidence="1">Neddylation of cullins play an essential role in the regulation of SCF-type complexes activity.</text>
</comment>
<protein>
    <recommendedName>
        <fullName evidence="1">Defective in cullin neddylation protein</fullName>
    </recommendedName>
</protein>